<name>A0A853A3K1_9ACTN</name>
<organism evidence="4 5">
    <name type="scientific">Allostreptomyces psammosilenae</name>
    <dbReference type="NCBI Taxonomy" id="1892865"/>
    <lineage>
        <taxon>Bacteria</taxon>
        <taxon>Bacillati</taxon>
        <taxon>Actinomycetota</taxon>
        <taxon>Actinomycetes</taxon>
        <taxon>Kitasatosporales</taxon>
        <taxon>Streptomycetaceae</taxon>
        <taxon>Allostreptomyces</taxon>
    </lineage>
</organism>
<dbReference type="AlphaFoldDB" id="A0A853A3K1"/>
<feature type="region of interest" description="Disordered" evidence="1">
    <location>
        <begin position="147"/>
        <end position="178"/>
    </location>
</feature>
<feature type="domain" description="Rho termination factor-like N-terminal" evidence="3">
    <location>
        <begin position="156"/>
        <end position="188"/>
    </location>
</feature>
<comment type="caution">
    <text evidence="4">The sequence shown here is derived from an EMBL/GenBank/DDBJ whole genome shotgun (WGS) entry which is preliminary data.</text>
</comment>
<keyword evidence="5" id="KW-1185">Reference proteome</keyword>
<dbReference type="InterPro" id="IPR011112">
    <property type="entry name" value="Rho-like_N"/>
</dbReference>
<dbReference type="RefSeq" id="WP_179814045.1">
    <property type="nucleotide sequence ID" value="NZ_JACBZD010000001.1"/>
</dbReference>
<evidence type="ECO:0000256" key="1">
    <source>
        <dbReference type="SAM" id="MobiDB-lite"/>
    </source>
</evidence>
<reference evidence="4 5" key="1">
    <citation type="submission" date="2020-07" db="EMBL/GenBank/DDBJ databases">
        <title>Sequencing the genomes of 1000 actinobacteria strains.</title>
        <authorList>
            <person name="Klenk H.-P."/>
        </authorList>
    </citation>
    <scope>NUCLEOTIDE SEQUENCE [LARGE SCALE GENOMIC DNA]</scope>
    <source>
        <strain evidence="4 5">DSM 42178</strain>
    </source>
</reference>
<evidence type="ECO:0000313" key="5">
    <source>
        <dbReference type="Proteomes" id="UP000567795"/>
    </source>
</evidence>
<feature type="domain" description="Hemerythrin-like" evidence="2">
    <location>
        <begin position="5"/>
        <end position="120"/>
    </location>
</feature>
<dbReference type="EMBL" id="JACBZD010000001">
    <property type="protein sequence ID" value="NYI05281.1"/>
    <property type="molecule type" value="Genomic_DNA"/>
</dbReference>
<gene>
    <name evidence="4" type="ORF">FHU37_002224</name>
</gene>
<proteinExistence type="predicted"/>
<accession>A0A853A3K1</accession>
<dbReference type="PANTHER" id="PTHR35585:SF1">
    <property type="entry name" value="HHE DOMAIN PROTEIN (AFU_ORTHOLOGUE AFUA_4G00730)"/>
    <property type="match status" value="1"/>
</dbReference>
<evidence type="ECO:0000259" key="2">
    <source>
        <dbReference type="Pfam" id="PF01814"/>
    </source>
</evidence>
<dbReference type="Gene3D" id="1.20.120.520">
    <property type="entry name" value="nmb1532 protein domain like"/>
    <property type="match status" value="1"/>
</dbReference>
<evidence type="ECO:0000259" key="3">
    <source>
        <dbReference type="Pfam" id="PF07498"/>
    </source>
</evidence>
<dbReference type="Proteomes" id="UP000567795">
    <property type="component" value="Unassembled WGS sequence"/>
</dbReference>
<dbReference type="Pfam" id="PF01814">
    <property type="entry name" value="Hemerythrin"/>
    <property type="match status" value="1"/>
</dbReference>
<dbReference type="PANTHER" id="PTHR35585">
    <property type="entry name" value="HHE DOMAIN PROTEIN (AFU_ORTHOLOGUE AFUA_4G00730)"/>
    <property type="match status" value="1"/>
</dbReference>
<dbReference type="InterPro" id="IPR012312">
    <property type="entry name" value="Hemerythrin-like"/>
</dbReference>
<feature type="compositionally biased region" description="Basic and acidic residues" evidence="1">
    <location>
        <begin position="156"/>
        <end position="178"/>
    </location>
</feature>
<evidence type="ECO:0000313" key="4">
    <source>
        <dbReference type="EMBL" id="NYI05281.1"/>
    </source>
</evidence>
<dbReference type="GO" id="GO:0006353">
    <property type="term" value="P:DNA-templated transcription termination"/>
    <property type="evidence" value="ECO:0007669"/>
    <property type="project" value="InterPro"/>
</dbReference>
<dbReference type="Pfam" id="PF07498">
    <property type="entry name" value="Rho_N"/>
    <property type="match status" value="1"/>
</dbReference>
<protein>
    <submittedName>
        <fullName evidence="4">Hemerythrin superfamily protein</fullName>
    </submittedName>
</protein>
<sequence>MAKDVIDLITADHRVIEKLFDKLKSGKGDRSALVEEVGRLLVAHSKAEEERVYPIVAKAAPDEKGQVRHSEEEHAEAEQLVERLRGTDPGAKEFDTLVEQLVDAVTHHVQTEETEVLPALREAVDRDRLLDLGSQFDSRRRQVLQEFEQGGADEEGMSREELYQKAREEDVPGRSRMKKDELAEALRELHHKH</sequence>